<dbReference type="Proteomes" id="UP000467637">
    <property type="component" value="Unassembled WGS sequence"/>
</dbReference>
<protein>
    <submittedName>
        <fullName evidence="1">Uncharacterized protein</fullName>
    </submittedName>
</protein>
<name>A0ABW9UF15_9BACL</name>
<accession>A0ABW9UF15</accession>
<sequence length="71" mass="7557">MHGRRLASSSGCDGLGAFFCVWVWAHYPGTTVHYFVEFPCDEACTGTGAAKEGHNLPMTEDLAVGVGALRP</sequence>
<reference evidence="1 2" key="1">
    <citation type="submission" date="2019-12" db="EMBL/GenBank/DDBJ databases">
        <authorList>
            <person name="Huq M.A."/>
        </authorList>
    </citation>
    <scope>NUCLEOTIDE SEQUENCE [LARGE SCALE GENOMIC DNA]</scope>
    <source>
        <strain evidence="1 2">MAH-34</strain>
    </source>
</reference>
<dbReference type="RefSeq" id="WP_185157247.1">
    <property type="nucleotide sequence ID" value="NZ_WSEM01000020.1"/>
</dbReference>
<keyword evidence="2" id="KW-1185">Reference proteome</keyword>
<evidence type="ECO:0000313" key="2">
    <source>
        <dbReference type="Proteomes" id="UP000467637"/>
    </source>
</evidence>
<evidence type="ECO:0000313" key="1">
    <source>
        <dbReference type="EMBL" id="MVQ37957.1"/>
    </source>
</evidence>
<organism evidence="1 2">
    <name type="scientific">Paenibacillus anseongense</name>
    <dbReference type="NCBI Taxonomy" id="2682845"/>
    <lineage>
        <taxon>Bacteria</taxon>
        <taxon>Bacillati</taxon>
        <taxon>Bacillota</taxon>
        <taxon>Bacilli</taxon>
        <taxon>Bacillales</taxon>
        <taxon>Paenibacillaceae</taxon>
        <taxon>Paenibacillus</taxon>
    </lineage>
</organism>
<dbReference type="EMBL" id="WSEM01000020">
    <property type="protein sequence ID" value="MVQ37957.1"/>
    <property type="molecule type" value="Genomic_DNA"/>
</dbReference>
<comment type="caution">
    <text evidence="1">The sequence shown here is derived from an EMBL/GenBank/DDBJ whole genome shotgun (WGS) entry which is preliminary data.</text>
</comment>
<gene>
    <name evidence="1" type="ORF">GON05_25365</name>
</gene>
<proteinExistence type="predicted"/>